<dbReference type="Proteomes" id="UP001528673">
    <property type="component" value="Unassembled WGS sequence"/>
</dbReference>
<dbReference type="SMART" id="SM00471">
    <property type="entry name" value="HDc"/>
    <property type="match status" value="1"/>
</dbReference>
<gene>
    <name evidence="2" type="ORF">PSQ40_09030</name>
</gene>
<evidence type="ECO:0000313" key="2">
    <source>
        <dbReference type="EMBL" id="MDD0838714.1"/>
    </source>
</evidence>
<dbReference type="PANTHER" id="PTHR46246">
    <property type="entry name" value="GUANOSINE-3',5'-BIS(DIPHOSPHATE) 3'-PYROPHOSPHOHYDROLASE MESH1"/>
    <property type="match status" value="1"/>
</dbReference>
<evidence type="ECO:0000313" key="3">
    <source>
        <dbReference type="Proteomes" id="UP001528673"/>
    </source>
</evidence>
<accession>A0ABT5MXC9</accession>
<dbReference type="SUPFAM" id="SSF109604">
    <property type="entry name" value="HD-domain/PDEase-like"/>
    <property type="match status" value="1"/>
</dbReference>
<proteinExistence type="predicted"/>
<dbReference type="Gene3D" id="1.10.3210.10">
    <property type="entry name" value="Hypothetical protein af1432"/>
    <property type="match status" value="1"/>
</dbReference>
<dbReference type="PANTHER" id="PTHR46246:SF1">
    <property type="entry name" value="GUANOSINE-3',5'-BIS(DIPHOSPHATE) 3'-PYROPHOSPHOHYDROLASE MESH1"/>
    <property type="match status" value="1"/>
</dbReference>
<dbReference type="InterPro" id="IPR003607">
    <property type="entry name" value="HD/PDEase_dom"/>
</dbReference>
<dbReference type="EMBL" id="JAQSIP010000003">
    <property type="protein sequence ID" value="MDD0838714.1"/>
    <property type="molecule type" value="Genomic_DNA"/>
</dbReference>
<sequence>MTPRFTQAITLASRAHEGQLRKGTSIPYITHPVVVAGLVAQYGGDEDQQIAALLHDVLEDGGPQYAEPIEAQFGPRVLALVQACTDGVPDAQGQKLPWTERKRAYLAHLKTASDDALLVSGCDKLSNARAILDDLVTIGPAVFDRFTAKLEGAVWYYEALSRLFTERKAPMANALADTLQKIRRLVPPT</sequence>
<keyword evidence="3" id="KW-1185">Reference proteome</keyword>
<feature type="domain" description="HD/PDEase" evidence="1">
    <location>
        <begin position="24"/>
        <end position="137"/>
    </location>
</feature>
<organism evidence="2 3">
    <name type="scientific">Curvibacter cyanobacteriorum</name>
    <dbReference type="NCBI Taxonomy" id="3026422"/>
    <lineage>
        <taxon>Bacteria</taxon>
        <taxon>Pseudomonadati</taxon>
        <taxon>Pseudomonadota</taxon>
        <taxon>Betaproteobacteria</taxon>
        <taxon>Burkholderiales</taxon>
        <taxon>Comamonadaceae</taxon>
        <taxon>Curvibacter</taxon>
    </lineage>
</organism>
<evidence type="ECO:0000259" key="1">
    <source>
        <dbReference type="SMART" id="SM00471"/>
    </source>
</evidence>
<dbReference type="Pfam" id="PF13328">
    <property type="entry name" value="HD_4"/>
    <property type="match status" value="1"/>
</dbReference>
<dbReference type="InterPro" id="IPR052194">
    <property type="entry name" value="MESH1"/>
</dbReference>
<name>A0ABT5MXC9_9BURK</name>
<reference evidence="2 3" key="1">
    <citation type="submission" date="2023-02" db="EMBL/GenBank/DDBJ databases">
        <title>Bacterial whole genomic sequence of Curvibacter sp. HBC61.</title>
        <authorList>
            <person name="Le V."/>
            <person name="Ko S.-R."/>
            <person name="Ahn C.-Y."/>
            <person name="Oh H.-M."/>
        </authorList>
    </citation>
    <scope>NUCLEOTIDE SEQUENCE [LARGE SCALE GENOMIC DNA]</scope>
    <source>
        <strain evidence="2 3">HBC61</strain>
    </source>
</reference>
<protein>
    <submittedName>
        <fullName evidence="2">HD domain-containing protein</fullName>
    </submittedName>
</protein>
<comment type="caution">
    <text evidence="2">The sequence shown here is derived from an EMBL/GenBank/DDBJ whole genome shotgun (WGS) entry which is preliminary data.</text>
</comment>
<dbReference type="RefSeq" id="WP_273950882.1">
    <property type="nucleotide sequence ID" value="NZ_JAQSIP010000003.1"/>
</dbReference>